<dbReference type="InterPro" id="IPR009492">
    <property type="entry name" value="TniQ"/>
</dbReference>
<protein>
    <recommendedName>
        <fullName evidence="1">TniQ domain-containing protein</fullName>
    </recommendedName>
</protein>
<gene>
    <name evidence="2" type="ORF">SSEG_02305</name>
</gene>
<accession>B5HSC0</accession>
<sequence length="368" mass="42249">MFAVPALSGADDGSWMEVRSADSRECIMAEQRDERLGRRRLHLRLRFLAGESTGSYVTRLAARNNLPVEGVLRSMGIGPMLPVEPQYTEMYLSRYARERLANLAGYTVAEMQKRLVGLRDEFLMSDGDKDDWEWPWDARAGYIVQACSLCAAQRGTRSPAWLILPDPWHVCLRHHRWTDNSRSTQHPYIDLSNLKDVVRAQQRLNRLGKHLGPAARWVFADACSILVRSGYLEDPARTEEWAALAKQLGEQRVRPLAQLSRLSLLTQDLAWLEVRRLYGELGQADYREWLERATRRHGFTFARPLKEWHSQHQPLSRGIPELFSDQSPPSNVVRRATGHELPSCLAAVEELSCLPWVRLPNTMDRLFL</sequence>
<dbReference type="EMBL" id="CM000951">
    <property type="protein sequence ID" value="EDY55725.1"/>
    <property type="molecule type" value="Genomic_DNA"/>
</dbReference>
<evidence type="ECO:0000313" key="3">
    <source>
        <dbReference type="Proteomes" id="UP000002785"/>
    </source>
</evidence>
<evidence type="ECO:0000259" key="1">
    <source>
        <dbReference type="Pfam" id="PF06527"/>
    </source>
</evidence>
<feature type="domain" description="TniQ" evidence="1">
    <location>
        <begin position="43"/>
        <end position="175"/>
    </location>
</feature>
<evidence type="ECO:0000313" key="2">
    <source>
        <dbReference type="EMBL" id="EDY55725.1"/>
    </source>
</evidence>
<proteinExistence type="predicted"/>
<keyword evidence="3" id="KW-1185">Reference proteome</keyword>
<dbReference type="AlphaFoldDB" id="B5HSC0"/>
<reference evidence="2" key="1">
    <citation type="submission" date="2009-10" db="EMBL/GenBank/DDBJ databases">
        <title>The genome sequence of Streptomyces sviceus strain ATCC 29083.</title>
        <authorList>
            <consortium name="The Broad Institute Genome Sequencing Platform"/>
            <consortium name="Broad Institute Microbial Sequencing Center"/>
            <person name="Fischbach M."/>
            <person name="Godfrey P."/>
            <person name="Ward D."/>
            <person name="Young S."/>
            <person name="Zeng Q."/>
            <person name="Koehrsen M."/>
            <person name="Alvarado L."/>
            <person name="Berlin A.M."/>
            <person name="Bochicchio J."/>
            <person name="Borenstein D."/>
            <person name="Chapman S.B."/>
            <person name="Chen Z."/>
            <person name="Engels R."/>
            <person name="Freedman E."/>
            <person name="Gellesch M."/>
            <person name="Goldberg J."/>
            <person name="Griggs A."/>
            <person name="Gujja S."/>
            <person name="Heilman E.R."/>
            <person name="Heiman D.I."/>
            <person name="Hepburn T.A."/>
            <person name="Howarth C."/>
            <person name="Jen D."/>
            <person name="Larson L."/>
            <person name="Lewis B."/>
            <person name="Mehta T."/>
            <person name="Park D."/>
            <person name="Pearson M."/>
            <person name="Richards J."/>
            <person name="Roberts A."/>
            <person name="Saif S."/>
            <person name="Shea T.D."/>
            <person name="Shenoy N."/>
            <person name="Sisk P."/>
            <person name="Stolte C."/>
            <person name="Sykes S.N."/>
            <person name="Thomson T."/>
            <person name="Walk T."/>
            <person name="White J."/>
            <person name="Yandava C."/>
            <person name="Straight P."/>
            <person name="Clardy J."/>
            <person name="Hung D."/>
            <person name="Kolter R."/>
            <person name="Mekalanos J."/>
            <person name="Walker S."/>
            <person name="Walsh C.T."/>
            <person name="Wieland-Brown L.C."/>
            <person name="Haas B."/>
            <person name="Nusbaum C."/>
            <person name="Birren B."/>
        </authorList>
    </citation>
    <scope>NUCLEOTIDE SEQUENCE [LARGE SCALE GENOMIC DNA]</scope>
    <source>
        <strain evidence="2">ATCC 29083</strain>
    </source>
</reference>
<dbReference type="HOGENOM" id="CLU_826142_0_0_11"/>
<organism evidence="2 3">
    <name type="scientific">Streptomyces sviceus (strain ATCC 29083 / DSM 924 / JCM 4929 / NBRC 13980 / NCIMB 11184 / NRRL 5439 / UC 5370)</name>
    <dbReference type="NCBI Taxonomy" id="463191"/>
    <lineage>
        <taxon>Bacteria</taxon>
        <taxon>Bacillati</taxon>
        <taxon>Actinomycetota</taxon>
        <taxon>Actinomycetes</taxon>
        <taxon>Kitasatosporales</taxon>
        <taxon>Streptomycetaceae</taxon>
        <taxon>Streptomyces</taxon>
    </lineage>
</organism>
<dbReference type="eggNOG" id="ENOG5031MBM">
    <property type="taxonomic scope" value="Bacteria"/>
</dbReference>
<dbReference type="Pfam" id="PF06527">
    <property type="entry name" value="TniQ"/>
    <property type="match status" value="1"/>
</dbReference>
<name>B5HSC0_STRX2</name>
<dbReference type="Proteomes" id="UP000002785">
    <property type="component" value="Chromosome"/>
</dbReference>